<dbReference type="InterPro" id="IPR009936">
    <property type="entry name" value="DUF1468"/>
</dbReference>
<dbReference type="AlphaFoldDB" id="A0A3R9WRP9"/>
<evidence type="ECO:0000313" key="5">
    <source>
        <dbReference type="Proteomes" id="UP000275076"/>
    </source>
</evidence>
<name>A0A3R9WRP9_9BACI</name>
<dbReference type="SUPFAM" id="SSF103473">
    <property type="entry name" value="MFS general substrate transporter"/>
    <property type="match status" value="1"/>
</dbReference>
<protein>
    <submittedName>
        <fullName evidence="4">Tripartite tricarboxylate transporter TctB family protein</fullName>
    </submittedName>
</protein>
<evidence type="ECO:0000256" key="2">
    <source>
        <dbReference type="SAM" id="Phobius"/>
    </source>
</evidence>
<dbReference type="Proteomes" id="UP000275076">
    <property type="component" value="Unassembled WGS sequence"/>
</dbReference>
<feature type="domain" description="DUF1468" evidence="3">
    <location>
        <begin position="10"/>
        <end position="172"/>
    </location>
</feature>
<accession>A0A3R9WRP9</accession>
<sequence>MRNKLNVFSISVAVFALSLLFLAIQLPSSAEVSTLIGPRFWPLVLLVALLIFALLLMIENFKSNNKQKKDETDEISNAVEEGSPTNHTESTEGSDLEPTFIEKYRNWLLLLITVLYTILMSFTGYLIATILFSFVCTILLGMRKKLSVVLTTIAGALLMLILFDYLLNIPLP</sequence>
<comment type="caution">
    <text evidence="4">The sequence shown here is derived from an EMBL/GenBank/DDBJ whole genome shotgun (WGS) entry which is preliminary data.</text>
</comment>
<feature type="compositionally biased region" description="Polar residues" evidence="1">
    <location>
        <begin position="83"/>
        <end position="93"/>
    </location>
</feature>
<feature type="transmembrane region" description="Helical" evidence="2">
    <location>
        <begin position="40"/>
        <end position="58"/>
    </location>
</feature>
<dbReference type="InterPro" id="IPR036259">
    <property type="entry name" value="MFS_trans_sf"/>
</dbReference>
<evidence type="ECO:0000256" key="1">
    <source>
        <dbReference type="SAM" id="MobiDB-lite"/>
    </source>
</evidence>
<keyword evidence="2" id="KW-0812">Transmembrane</keyword>
<organism evidence="4 5">
    <name type="scientific">Salibacterium salarium</name>
    <dbReference type="NCBI Taxonomy" id="284579"/>
    <lineage>
        <taxon>Bacteria</taxon>
        <taxon>Bacillati</taxon>
        <taxon>Bacillota</taxon>
        <taxon>Bacilli</taxon>
        <taxon>Bacillales</taxon>
        <taxon>Bacillaceae</taxon>
    </lineage>
</organism>
<keyword evidence="2" id="KW-0472">Membrane</keyword>
<keyword evidence="2" id="KW-1133">Transmembrane helix</keyword>
<evidence type="ECO:0000313" key="4">
    <source>
        <dbReference type="EMBL" id="RSL32182.1"/>
    </source>
</evidence>
<dbReference type="Pfam" id="PF07331">
    <property type="entry name" value="TctB"/>
    <property type="match status" value="1"/>
</dbReference>
<feature type="transmembrane region" description="Helical" evidence="2">
    <location>
        <begin position="107"/>
        <end position="140"/>
    </location>
</feature>
<feature type="transmembrane region" description="Helical" evidence="2">
    <location>
        <begin position="146"/>
        <end position="167"/>
    </location>
</feature>
<feature type="region of interest" description="Disordered" evidence="1">
    <location>
        <begin position="69"/>
        <end position="94"/>
    </location>
</feature>
<dbReference type="OrthoDB" id="6167750at2"/>
<gene>
    <name evidence="4" type="ORF">D7Z54_17315</name>
</gene>
<evidence type="ECO:0000259" key="3">
    <source>
        <dbReference type="Pfam" id="PF07331"/>
    </source>
</evidence>
<keyword evidence="5" id="KW-1185">Reference proteome</keyword>
<dbReference type="EMBL" id="RBVX01000017">
    <property type="protein sequence ID" value="RSL32182.1"/>
    <property type="molecule type" value="Genomic_DNA"/>
</dbReference>
<dbReference type="RefSeq" id="WP_125557317.1">
    <property type="nucleotide sequence ID" value="NZ_RBVX01000017.1"/>
</dbReference>
<proteinExistence type="predicted"/>
<reference evidence="4 5" key="1">
    <citation type="submission" date="2018-10" db="EMBL/GenBank/DDBJ databases">
        <title>Draft genome sequence of Bacillus salarius IM0101, isolated from a hypersaline soil in Inner Mongolia, China.</title>
        <authorList>
            <person name="Yamprayoonswat W."/>
            <person name="Boonvisut S."/>
            <person name="Jumpathong W."/>
            <person name="Sittihan S."/>
            <person name="Ruangsuj P."/>
            <person name="Wanthongcharoen S."/>
            <person name="Thongpramul N."/>
            <person name="Pimmason S."/>
            <person name="Yu B."/>
            <person name="Yasawong M."/>
        </authorList>
    </citation>
    <scope>NUCLEOTIDE SEQUENCE [LARGE SCALE GENOMIC DNA]</scope>
    <source>
        <strain evidence="4 5">IM0101</strain>
    </source>
</reference>